<sequence length="100" mass="11687">RDQIGLDSILPVVFNFSIHGYHFNLPDIIGGNGYADKELYIRWMQLNQLMVSLQFSYPPWQYDKETDDLFIELMNVRANLIAYLIDACKNSCITNEPVIW</sequence>
<evidence type="ECO:0000256" key="4">
    <source>
        <dbReference type="RuleBase" id="RU361185"/>
    </source>
</evidence>
<name>A0A915B0G8_PARUN</name>
<accession>A0A915B0G8</accession>
<dbReference type="PANTHER" id="PTHR43053">
    <property type="entry name" value="GLYCOSIDASE FAMILY 31"/>
    <property type="match status" value="1"/>
</dbReference>
<dbReference type="Gene3D" id="3.20.20.80">
    <property type="entry name" value="Glycosidases"/>
    <property type="match status" value="1"/>
</dbReference>
<dbReference type="InterPro" id="IPR050985">
    <property type="entry name" value="Alpha-glycosidase_related"/>
</dbReference>
<organism evidence="6 7">
    <name type="scientific">Parascaris univalens</name>
    <name type="common">Nematode worm</name>
    <dbReference type="NCBI Taxonomy" id="6257"/>
    <lineage>
        <taxon>Eukaryota</taxon>
        <taxon>Metazoa</taxon>
        <taxon>Ecdysozoa</taxon>
        <taxon>Nematoda</taxon>
        <taxon>Chromadorea</taxon>
        <taxon>Rhabditida</taxon>
        <taxon>Spirurina</taxon>
        <taxon>Ascaridomorpha</taxon>
        <taxon>Ascaridoidea</taxon>
        <taxon>Ascarididae</taxon>
        <taxon>Parascaris</taxon>
    </lineage>
</organism>
<evidence type="ECO:0000313" key="7">
    <source>
        <dbReference type="WBParaSite" id="PgR022X_g040_t01"/>
    </source>
</evidence>
<dbReference type="PANTHER" id="PTHR43053:SF4">
    <property type="entry name" value="MYOGENESIS-REGULATING GLYCOSIDASE"/>
    <property type="match status" value="1"/>
</dbReference>
<keyword evidence="6" id="KW-1185">Reference proteome</keyword>
<dbReference type="WBParaSite" id="PgR022X_g040_t01">
    <property type="protein sequence ID" value="PgR022X_g040_t01"/>
    <property type="gene ID" value="PgR022X_g040"/>
</dbReference>
<proteinExistence type="inferred from homology"/>
<evidence type="ECO:0000259" key="5">
    <source>
        <dbReference type="Pfam" id="PF01055"/>
    </source>
</evidence>
<dbReference type="SUPFAM" id="SSF51445">
    <property type="entry name" value="(Trans)glycosidases"/>
    <property type="match status" value="1"/>
</dbReference>
<protein>
    <recommendedName>
        <fullName evidence="5">Glycoside hydrolase family 31 TIM barrel domain-containing protein</fullName>
    </recommendedName>
</protein>
<dbReference type="Pfam" id="PF01055">
    <property type="entry name" value="Glyco_hydro_31_2nd"/>
    <property type="match status" value="1"/>
</dbReference>
<keyword evidence="2 4" id="KW-0378">Hydrolase</keyword>
<evidence type="ECO:0000313" key="6">
    <source>
        <dbReference type="Proteomes" id="UP000887569"/>
    </source>
</evidence>
<keyword evidence="3 4" id="KW-0326">Glycosidase</keyword>
<dbReference type="AlphaFoldDB" id="A0A915B0G8"/>
<dbReference type="Proteomes" id="UP000887569">
    <property type="component" value="Unplaced"/>
</dbReference>
<dbReference type="GO" id="GO:0004553">
    <property type="term" value="F:hydrolase activity, hydrolyzing O-glycosyl compounds"/>
    <property type="evidence" value="ECO:0007669"/>
    <property type="project" value="InterPro"/>
</dbReference>
<comment type="similarity">
    <text evidence="1 4">Belongs to the glycosyl hydrolase 31 family.</text>
</comment>
<evidence type="ECO:0000256" key="2">
    <source>
        <dbReference type="ARBA" id="ARBA00022801"/>
    </source>
</evidence>
<evidence type="ECO:0000256" key="1">
    <source>
        <dbReference type="ARBA" id="ARBA00007806"/>
    </source>
</evidence>
<feature type="domain" description="Glycoside hydrolase family 31 TIM barrel" evidence="5">
    <location>
        <begin position="9"/>
        <end position="85"/>
    </location>
</feature>
<reference evidence="7" key="1">
    <citation type="submission" date="2022-11" db="UniProtKB">
        <authorList>
            <consortium name="WormBaseParasite"/>
        </authorList>
    </citation>
    <scope>IDENTIFICATION</scope>
</reference>
<dbReference type="InterPro" id="IPR000322">
    <property type="entry name" value="Glyco_hydro_31_TIM"/>
</dbReference>
<evidence type="ECO:0000256" key="3">
    <source>
        <dbReference type="ARBA" id="ARBA00023295"/>
    </source>
</evidence>
<dbReference type="GO" id="GO:0005975">
    <property type="term" value="P:carbohydrate metabolic process"/>
    <property type="evidence" value="ECO:0007669"/>
    <property type="project" value="InterPro"/>
</dbReference>
<dbReference type="InterPro" id="IPR017853">
    <property type="entry name" value="GH"/>
</dbReference>